<sequence length="127" mass="15012">MNQQCSRKITIYQWQNYNKAINYYSKVIDLSKNLTQIRQCSYSIISKLQQYEKAVLYQNKALTINSKSDAMYLNKGYALQLINYLILQVIETFQRSPCVFRQGNQNKFQQLQGILIERQNQLLKLSS</sequence>
<proteinExistence type="predicted"/>
<keyword evidence="2" id="KW-1185">Reference proteome</keyword>
<evidence type="ECO:0008006" key="3">
    <source>
        <dbReference type="Google" id="ProtNLM"/>
    </source>
</evidence>
<accession>A0A8S1QZH9</accession>
<dbReference type="EMBL" id="CAJJDN010000126">
    <property type="protein sequence ID" value="CAD8120377.1"/>
    <property type="molecule type" value="Genomic_DNA"/>
</dbReference>
<dbReference type="OrthoDB" id="309339at2759"/>
<organism evidence="1 2">
    <name type="scientific">Paramecium sonneborni</name>
    <dbReference type="NCBI Taxonomy" id="65129"/>
    <lineage>
        <taxon>Eukaryota</taxon>
        <taxon>Sar</taxon>
        <taxon>Alveolata</taxon>
        <taxon>Ciliophora</taxon>
        <taxon>Intramacronucleata</taxon>
        <taxon>Oligohymenophorea</taxon>
        <taxon>Peniculida</taxon>
        <taxon>Parameciidae</taxon>
        <taxon>Paramecium</taxon>
    </lineage>
</organism>
<evidence type="ECO:0000313" key="1">
    <source>
        <dbReference type="EMBL" id="CAD8120377.1"/>
    </source>
</evidence>
<comment type="caution">
    <text evidence="1">The sequence shown here is derived from an EMBL/GenBank/DDBJ whole genome shotgun (WGS) entry which is preliminary data.</text>
</comment>
<evidence type="ECO:0000313" key="2">
    <source>
        <dbReference type="Proteomes" id="UP000692954"/>
    </source>
</evidence>
<dbReference type="AlphaFoldDB" id="A0A8S1QZH9"/>
<reference evidence="1" key="1">
    <citation type="submission" date="2021-01" db="EMBL/GenBank/DDBJ databases">
        <authorList>
            <consortium name="Genoscope - CEA"/>
            <person name="William W."/>
        </authorList>
    </citation>
    <scope>NUCLEOTIDE SEQUENCE</scope>
</reference>
<dbReference type="Proteomes" id="UP000692954">
    <property type="component" value="Unassembled WGS sequence"/>
</dbReference>
<name>A0A8S1QZH9_9CILI</name>
<gene>
    <name evidence="1" type="ORF">PSON_ATCC_30995.1.T1260014</name>
</gene>
<protein>
    <recommendedName>
        <fullName evidence="3">Tetratricopeptide repeat protein</fullName>
    </recommendedName>
</protein>